<dbReference type="Proteomes" id="UP000028623">
    <property type="component" value="Unassembled WGS sequence"/>
</dbReference>
<dbReference type="STRING" id="421072.SAMN04488097_1732"/>
<dbReference type="RefSeq" id="WP_034973685.1">
    <property type="nucleotide sequence ID" value="NZ_FOFI01000002.1"/>
</dbReference>
<dbReference type="EMBL" id="JPLY01000001">
    <property type="protein sequence ID" value="KFC23705.1"/>
    <property type="molecule type" value="Genomic_DNA"/>
</dbReference>
<protein>
    <recommendedName>
        <fullName evidence="4">TonB C-terminal domain-containing protein</fullName>
    </recommendedName>
</protein>
<evidence type="ECO:0000256" key="1">
    <source>
        <dbReference type="SAM" id="SignalP"/>
    </source>
</evidence>
<feature type="signal peptide" evidence="1">
    <location>
        <begin position="1"/>
        <end position="17"/>
    </location>
</feature>
<dbReference type="SUPFAM" id="SSF74653">
    <property type="entry name" value="TolA/TonB C-terminal domain"/>
    <property type="match status" value="1"/>
</dbReference>
<comment type="caution">
    <text evidence="2">The sequence shown here is derived from an EMBL/GenBank/DDBJ whole genome shotgun (WGS) entry which is preliminary data.</text>
</comment>
<evidence type="ECO:0008006" key="4">
    <source>
        <dbReference type="Google" id="ProtNLM"/>
    </source>
</evidence>
<sequence>MKFLYFLLILLCSNSYSQTTILDKYPPTQHFYQKGELNFIKSLQKAAKDYGVKPCDNKSDFYKLTLIVYPDKTVKFVKDSDSIGVGKSKCAYEFAKETFKYLKDWNPVIIEGKAYAALVNYDIYPADVLSYKITDDLSFDIKNAEYPGGHKRFVKDVERIIQTTMSKYRINLNYETVHLSFTISKEGYMKNIKFSQNIPFRTIEDLLLDFKKLSKWKPGTRNGVSIESNFNMPMTFQY</sequence>
<accession>A0A085BML0</accession>
<reference evidence="2 3" key="1">
    <citation type="submission" date="2014-07" db="EMBL/GenBank/DDBJ databases">
        <title>Epilithonimonas lactis LMG 22401 Genome.</title>
        <authorList>
            <person name="Pipes S.E."/>
            <person name="Stropko S.J."/>
        </authorList>
    </citation>
    <scope>NUCLEOTIDE SEQUENCE [LARGE SCALE GENOMIC DNA]</scope>
    <source>
        <strain evidence="2 3">LMG 24401</strain>
    </source>
</reference>
<evidence type="ECO:0000313" key="3">
    <source>
        <dbReference type="Proteomes" id="UP000028623"/>
    </source>
</evidence>
<gene>
    <name evidence="2" type="ORF">IO89_03825</name>
</gene>
<dbReference type="OrthoDB" id="1265378at2"/>
<proteinExistence type="predicted"/>
<name>A0A085BML0_9FLAO</name>
<dbReference type="Gene3D" id="3.30.1150.10">
    <property type="match status" value="1"/>
</dbReference>
<feature type="chain" id="PRO_5001787202" description="TonB C-terminal domain-containing protein" evidence="1">
    <location>
        <begin position="18"/>
        <end position="238"/>
    </location>
</feature>
<evidence type="ECO:0000313" key="2">
    <source>
        <dbReference type="EMBL" id="KFC23705.1"/>
    </source>
</evidence>
<keyword evidence="3" id="KW-1185">Reference proteome</keyword>
<organism evidence="2 3">
    <name type="scientific">Epilithonimonas lactis</name>
    <dbReference type="NCBI Taxonomy" id="421072"/>
    <lineage>
        <taxon>Bacteria</taxon>
        <taxon>Pseudomonadati</taxon>
        <taxon>Bacteroidota</taxon>
        <taxon>Flavobacteriia</taxon>
        <taxon>Flavobacteriales</taxon>
        <taxon>Weeksellaceae</taxon>
        <taxon>Chryseobacterium group</taxon>
        <taxon>Epilithonimonas</taxon>
    </lineage>
</organism>
<keyword evidence="1" id="KW-0732">Signal</keyword>
<dbReference type="AlphaFoldDB" id="A0A085BML0"/>